<evidence type="ECO:0000313" key="3">
    <source>
        <dbReference type="EMBL" id="KAF2004322.1"/>
    </source>
</evidence>
<protein>
    <recommendedName>
        <fullName evidence="5">F-box domain-containing protein</fullName>
    </recommendedName>
</protein>
<keyword evidence="2" id="KW-1133">Transmembrane helix</keyword>
<keyword evidence="2" id="KW-0812">Transmembrane</keyword>
<feature type="region of interest" description="Disordered" evidence="1">
    <location>
        <begin position="97"/>
        <end position="125"/>
    </location>
</feature>
<accession>A0A6A5WRL4</accession>
<gene>
    <name evidence="3" type="ORF">P154DRAFT_56359</name>
</gene>
<proteinExistence type="predicted"/>
<dbReference type="SUPFAM" id="SSF81383">
    <property type="entry name" value="F-box domain"/>
    <property type="match status" value="1"/>
</dbReference>
<keyword evidence="2" id="KW-0472">Membrane</keyword>
<evidence type="ECO:0000313" key="4">
    <source>
        <dbReference type="Proteomes" id="UP000799779"/>
    </source>
</evidence>
<reference evidence="3" key="1">
    <citation type="journal article" date="2020" name="Stud. Mycol.">
        <title>101 Dothideomycetes genomes: a test case for predicting lifestyles and emergence of pathogens.</title>
        <authorList>
            <person name="Haridas S."/>
            <person name="Albert R."/>
            <person name="Binder M."/>
            <person name="Bloem J."/>
            <person name="Labutti K."/>
            <person name="Salamov A."/>
            <person name="Andreopoulos B."/>
            <person name="Baker S."/>
            <person name="Barry K."/>
            <person name="Bills G."/>
            <person name="Bluhm B."/>
            <person name="Cannon C."/>
            <person name="Castanera R."/>
            <person name="Culley D."/>
            <person name="Daum C."/>
            <person name="Ezra D."/>
            <person name="Gonzalez J."/>
            <person name="Henrissat B."/>
            <person name="Kuo A."/>
            <person name="Liang C."/>
            <person name="Lipzen A."/>
            <person name="Lutzoni F."/>
            <person name="Magnuson J."/>
            <person name="Mondo S."/>
            <person name="Nolan M."/>
            <person name="Ohm R."/>
            <person name="Pangilinan J."/>
            <person name="Park H.-J."/>
            <person name="Ramirez L."/>
            <person name="Alfaro M."/>
            <person name="Sun H."/>
            <person name="Tritt A."/>
            <person name="Yoshinaga Y."/>
            <person name="Zwiers L.-H."/>
            <person name="Turgeon B."/>
            <person name="Goodwin S."/>
            <person name="Spatafora J."/>
            <person name="Crous P."/>
            <person name="Grigoriev I."/>
        </authorList>
    </citation>
    <scope>NUCLEOTIDE SEQUENCE</scope>
    <source>
        <strain evidence="3">CBS 123094</strain>
    </source>
</reference>
<dbReference type="Proteomes" id="UP000799779">
    <property type="component" value="Unassembled WGS sequence"/>
</dbReference>
<name>A0A6A5WRL4_9PLEO</name>
<dbReference type="OrthoDB" id="3713270at2759"/>
<dbReference type="InterPro" id="IPR036047">
    <property type="entry name" value="F-box-like_dom_sf"/>
</dbReference>
<feature type="transmembrane region" description="Helical" evidence="2">
    <location>
        <begin position="12"/>
        <end position="32"/>
    </location>
</feature>
<sequence>MDISEPNTLPLHLLTLPFELLLVIFTALPSFLDTVSLRCTCRTLDLIWRTHRTTIVNSLIAKFDFYSDAHELLLAQRRSIRNVAESRLCAQSLLPQSTTTKPKPRLVARAKRPDPPLNQADLSDRDLGDLNRNAHRVERFIHDIEQKLVPELRVDGIPESRKTTIYAGSMTHPPLLTATERFRVTRAAYQLWLLTFKSKESIRATALLIRPRELLYLSELMHWARVTDFPGYDTWEMFDITRGMDHAMWMFFNSIYGCQNPAVVQKVRNLEDPVRLLVIWDYWQDNLRNLICRRTIGDLEWDMKGKVRGDLWDYQGGDELLLG</sequence>
<evidence type="ECO:0000256" key="2">
    <source>
        <dbReference type="SAM" id="Phobius"/>
    </source>
</evidence>
<dbReference type="AlphaFoldDB" id="A0A6A5WRL4"/>
<evidence type="ECO:0000256" key="1">
    <source>
        <dbReference type="SAM" id="MobiDB-lite"/>
    </source>
</evidence>
<evidence type="ECO:0008006" key="5">
    <source>
        <dbReference type="Google" id="ProtNLM"/>
    </source>
</evidence>
<organism evidence="3 4">
    <name type="scientific">Amniculicola lignicola CBS 123094</name>
    <dbReference type="NCBI Taxonomy" id="1392246"/>
    <lineage>
        <taxon>Eukaryota</taxon>
        <taxon>Fungi</taxon>
        <taxon>Dikarya</taxon>
        <taxon>Ascomycota</taxon>
        <taxon>Pezizomycotina</taxon>
        <taxon>Dothideomycetes</taxon>
        <taxon>Pleosporomycetidae</taxon>
        <taxon>Pleosporales</taxon>
        <taxon>Amniculicolaceae</taxon>
        <taxon>Amniculicola</taxon>
    </lineage>
</organism>
<dbReference type="EMBL" id="ML977568">
    <property type="protein sequence ID" value="KAF2004322.1"/>
    <property type="molecule type" value="Genomic_DNA"/>
</dbReference>
<keyword evidence="4" id="KW-1185">Reference proteome</keyword>